<name>A0ABY6J1M0_9BACT</name>
<keyword evidence="3" id="KW-1185">Reference proteome</keyword>
<protein>
    <submittedName>
        <fullName evidence="2">Uncharacterized protein</fullName>
    </submittedName>
</protein>
<evidence type="ECO:0000313" key="2">
    <source>
        <dbReference type="EMBL" id="UYQ92204.1"/>
    </source>
</evidence>
<keyword evidence="1" id="KW-0732">Signal</keyword>
<evidence type="ECO:0000256" key="1">
    <source>
        <dbReference type="SAM" id="SignalP"/>
    </source>
</evidence>
<reference evidence="2" key="1">
    <citation type="submission" date="2022-10" db="EMBL/GenBank/DDBJ databases">
        <title>Chitinophaga sp. nov., isolated from soil.</title>
        <authorList>
            <person name="Jeon C.O."/>
        </authorList>
    </citation>
    <scope>NUCLEOTIDE SEQUENCE</scope>
    <source>
        <strain evidence="2">R8</strain>
    </source>
</reference>
<proteinExistence type="predicted"/>
<evidence type="ECO:0000313" key="3">
    <source>
        <dbReference type="Proteomes" id="UP001162741"/>
    </source>
</evidence>
<gene>
    <name evidence="2" type="ORF">MKQ68_19130</name>
</gene>
<organism evidence="2 3">
    <name type="scientific">Chitinophaga horti</name>
    <dbReference type="NCBI Taxonomy" id="2920382"/>
    <lineage>
        <taxon>Bacteria</taxon>
        <taxon>Pseudomonadati</taxon>
        <taxon>Bacteroidota</taxon>
        <taxon>Chitinophagia</taxon>
        <taxon>Chitinophagales</taxon>
        <taxon>Chitinophagaceae</taxon>
        <taxon>Chitinophaga</taxon>
    </lineage>
</organism>
<feature type="signal peptide" evidence="1">
    <location>
        <begin position="1"/>
        <end position="19"/>
    </location>
</feature>
<dbReference type="Proteomes" id="UP001162741">
    <property type="component" value="Chromosome"/>
</dbReference>
<dbReference type="RefSeq" id="WP_264280503.1">
    <property type="nucleotide sequence ID" value="NZ_CP107006.1"/>
</dbReference>
<feature type="chain" id="PRO_5045071703" evidence="1">
    <location>
        <begin position="20"/>
        <end position="96"/>
    </location>
</feature>
<sequence>MKNIILVMAVICTSFAATAITKSIVAPGDRYVQTSPSVYTLLTIPYSPSMYCDEGENPCSYKVPNGDNTIYGSTISIQTAINNAFIPDADGIYVMN</sequence>
<accession>A0ABY6J1M0</accession>
<dbReference type="EMBL" id="CP107006">
    <property type="protein sequence ID" value="UYQ92204.1"/>
    <property type="molecule type" value="Genomic_DNA"/>
</dbReference>